<dbReference type="STRING" id="105351.A0A401L0E6"/>
<dbReference type="InterPro" id="IPR029498">
    <property type="entry name" value="HeLo_dom"/>
</dbReference>
<evidence type="ECO:0000313" key="3">
    <source>
        <dbReference type="Proteomes" id="UP000286921"/>
    </source>
</evidence>
<dbReference type="Pfam" id="PF14479">
    <property type="entry name" value="HeLo"/>
    <property type="match status" value="1"/>
</dbReference>
<proteinExistence type="predicted"/>
<evidence type="ECO:0000259" key="1">
    <source>
        <dbReference type="Pfam" id="PF14479"/>
    </source>
</evidence>
<dbReference type="PANTHER" id="PTHR37542:SF3">
    <property type="entry name" value="PRION-INHIBITION AND PROPAGATION HELO DOMAIN-CONTAINING PROTEIN"/>
    <property type="match status" value="1"/>
</dbReference>
<sequence length="305" mass="34287">MEPASFSLAVAAIPGIFISCVECFRYVKLSGAFGADFGFCLAKLEAAELELTRWGDAMGMLQVPFDPNALFAKGPWKEDDINKAKKWLALIEDAFEDARNISNKFKVTYEDDDEPEILEIPDELAELEKTEEPVKKLVFSLRKVTRRRQKLSSLGKKVQWALYRKADFESLIQTICHLVDNLTKLFPALQDQQKKLCKEEMQIFQPESIPALVSVLGNNDRLLQLAISEEIREKGHKFEYVTIDGSGFVRLGDTHQNITKPTYNAMSVSRLHAGGSGVTHVGHRFSTSNTDEGTAFAEHNQLSQD</sequence>
<evidence type="ECO:0000313" key="2">
    <source>
        <dbReference type="EMBL" id="GCB24964.1"/>
    </source>
</evidence>
<accession>A0A401L0E6</accession>
<dbReference type="Gene3D" id="1.20.120.1020">
    <property type="entry name" value="Prion-inhibition and propagation, HeLo domain"/>
    <property type="match status" value="1"/>
</dbReference>
<dbReference type="Proteomes" id="UP000286921">
    <property type="component" value="Unassembled WGS sequence"/>
</dbReference>
<protein>
    <submittedName>
        <fullName evidence="2">Heterokaryon incompatibility protein S</fullName>
    </submittedName>
</protein>
<name>A0A401L0E6_ASPAW</name>
<dbReference type="EMBL" id="BDHI01000021">
    <property type="protein sequence ID" value="GCB24964.1"/>
    <property type="molecule type" value="Genomic_DNA"/>
</dbReference>
<dbReference type="AlphaFoldDB" id="A0A401L0E6"/>
<feature type="domain" description="Prion-inhibition and propagation HeLo" evidence="1">
    <location>
        <begin position="8"/>
        <end position="203"/>
    </location>
</feature>
<organism evidence="2 3">
    <name type="scientific">Aspergillus awamori</name>
    <name type="common">Black koji mold</name>
    <dbReference type="NCBI Taxonomy" id="105351"/>
    <lineage>
        <taxon>Eukaryota</taxon>
        <taxon>Fungi</taxon>
        <taxon>Dikarya</taxon>
        <taxon>Ascomycota</taxon>
        <taxon>Pezizomycotina</taxon>
        <taxon>Eurotiomycetes</taxon>
        <taxon>Eurotiomycetidae</taxon>
        <taxon>Eurotiales</taxon>
        <taxon>Aspergillaceae</taxon>
        <taxon>Aspergillus</taxon>
    </lineage>
</organism>
<dbReference type="PANTHER" id="PTHR37542">
    <property type="entry name" value="HELO DOMAIN-CONTAINING PROTEIN-RELATED"/>
    <property type="match status" value="1"/>
</dbReference>
<keyword evidence="3" id="KW-1185">Reference proteome</keyword>
<reference evidence="2 3" key="1">
    <citation type="submission" date="2016-09" db="EMBL/GenBank/DDBJ databases">
        <title>Aspergillus awamori IFM 58123T.</title>
        <authorList>
            <person name="Kusuya Y."/>
            <person name="Shimizu M."/>
            <person name="Takahashi H."/>
            <person name="Yaguchi T."/>
        </authorList>
    </citation>
    <scope>NUCLEOTIDE SEQUENCE [LARGE SCALE GENOMIC DNA]</scope>
    <source>
        <strain evidence="2 3">IFM 58123</strain>
    </source>
</reference>
<comment type="caution">
    <text evidence="2">The sequence shown here is derived from an EMBL/GenBank/DDBJ whole genome shotgun (WGS) entry which is preliminary data.</text>
</comment>
<dbReference type="InterPro" id="IPR038305">
    <property type="entry name" value="HeLo_sf"/>
</dbReference>
<gene>
    <name evidence="2" type="ORF">AAWM_07849</name>
</gene>